<dbReference type="GO" id="GO:0005886">
    <property type="term" value="C:plasma membrane"/>
    <property type="evidence" value="ECO:0007669"/>
    <property type="project" value="TreeGrafter"/>
</dbReference>
<dbReference type="Pfam" id="PF00939">
    <property type="entry name" value="Na_sulph_symp"/>
    <property type="match status" value="1"/>
</dbReference>
<evidence type="ECO:0000256" key="6">
    <source>
        <dbReference type="SAM" id="Phobius"/>
    </source>
</evidence>
<feature type="transmembrane region" description="Helical" evidence="6">
    <location>
        <begin position="471"/>
        <end position="493"/>
    </location>
</feature>
<evidence type="ECO:0000313" key="8">
    <source>
        <dbReference type="Proteomes" id="UP000198519"/>
    </source>
</evidence>
<dbReference type="InterPro" id="IPR001898">
    <property type="entry name" value="SLC13A/DASS"/>
</dbReference>
<evidence type="ECO:0000256" key="3">
    <source>
        <dbReference type="ARBA" id="ARBA00022692"/>
    </source>
</evidence>
<reference evidence="8" key="1">
    <citation type="submission" date="2016-10" db="EMBL/GenBank/DDBJ databases">
        <authorList>
            <person name="Varghese N."/>
            <person name="Submissions S."/>
        </authorList>
    </citation>
    <scope>NUCLEOTIDE SEQUENCE [LARGE SCALE GENOMIC DNA]</scope>
    <source>
        <strain evidence="8">CGMCC 1.7061</strain>
    </source>
</reference>
<feature type="transmembrane region" description="Helical" evidence="6">
    <location>
        <begin position="377"/>
        <end position="400"/>
    </location>
</feature>
<proteinExistence type="predicted"/>
<feature type="transmembrane region" description="Helical" evidence="6">
    <location>
        <begin position="346"/>
        <end position="365"/>
    </location>
</feature>
<evidence type="ECO:0000313" key="7">
    <source>
        <dbReference type="EMBL" id="SFL91505.1"/>
    </source>
</evidence>
<dbReference type="EMBL" id="FOUE01000001">
    <property type="protein sequence ID" value="SFL91505.1"/>
    <property type="molecule type" value="Genomic_DNA"/>
</dbReference>
<dbReference type="AlphaFoldDB" id="A0A1I4LKJ1"/>
<dbReference type="PANTHER" id="PTHR10283">
    <property type="entry name" value="SOLUTE CARRIER FAMILY 13 MEMBER"/>
    <property type="match status" value="1"/>
</dbReference>
<organism evidence="7 8">
    <name type="scientific">Marinobacter zhejiangensis</name>
    <dbReference type="NCBI Taxonomy" id="488535"/>
    <lineage>
        <taxon>Bacteria</taxon>
        <taxon>Pseudomonadati</taxon>
        <taxon>Pseudomonadota</taxon>
        <taxon>Gammaproteobacteria</taxon>
        <taxon>Pseudomonadales</taxon>
        <taxon>Marinobacteraceae</taxon>
        <taxon>Marinobacter</taxon>
    </lineage>
</organism>
<feature type="transmembrane region" description="Helical" evidence="6">
    <location>
        <begin position="23"/>
        <end position="40"/>
    </location>
</feature>
<protein>
    <submittedName>
        <fullName evidence="7">Solute carrier family 13 (Sodium-dependent dicarboxylate transporter), member 2/3/5</fullName>
    </submittedName>
</protein>
<feature type="transmembrane region" description="Helical" evidence="6">
    <location>
        <begin position="229"/>
        <end position="251"/>
    </location>
</feature>
<dbReference type="GO" id="GO:0015141">
    <property type="term" value="F:succinate transmembrane transporter activity"/>
    <property type="evidence" value="ECO:0007669"/>
    <property type="project" value="UniProtKB-ARBA"/>
</dbReference>
<keyword evidence="4 6" id="KW-1133">Transmembrane helix</keyword>
<keyword evidence="5 6" id="KW-0472">Membrane</keyword>
<dbReference type="PROSITE" id="PS01271">
    <property type="entry name" value="NA_SULFATE"/>
    <property type="match status" value="1"/>
</dbReference>
<gene>
    <name evidence="7" type="ORF">SAMN04487963_0527</name>
</gene>
<feature type="transmembrane region" description="Helical" evidence="6">
    <location>
        <begin position="186"/>
        <end position="209"/>
    </location>
</feature>
<dbReference type="RefSeq" id="WP_092020328.1">
    <property type="nucleotide sequence ID" value="NZ_FOUE01000001.1"/>
</dbReference>
<evidence type="ECO:0000256" key="2">
    <source>
        <dbReference type="ARBA" id="ARBA00022448"/>
    </source>
</evidence>
<dbReference type="PANTHER" id="PTHR10283:SF82">
    <property type="entry name" value="SOLUTE CARRIER FAMILY 13 MEMBER 2"/>
    <property type="match status" value="1"/>
</dbReference>
<name>A0A1I4LKJ1_9GAMM</name>
<comment type="subcellular location">
    <subcellularLocation>
        <location evidence="1">Membrane</location>
        <topology evidence="1">Multi-pass membrane protein</topology>
    </subcellularLocation>
</comment>
<dbReference type="Proteomes" id="UP000198519">
    <property type="component" value="Unassembled WGS sequence"/>
</dbReference>
<dbReference type="CDD" id="cd01115">
    <property type="entry name" value="SLC13_permease"/>
    <property type="match status" value="1"/>
</dbReference>
<evidence type="ECO:0000256" key="1">
    <source>
        <dbReference type="ARBA" id="ARBA00004141"/>
    </source>
</evidence>
<evidence type="ECO:0000256" key="5">
    <source>
        <dbReference type="ARBA" id="ARBA00023136"/>
    </source>
</evidence>
<sequence>MADDSGASQTPADVGDRISSKRLMAIVLGPVLMLVLLAIPGPQALSPEAWRLVALASWMVVWWMTEAVPVPVTALLPITLMPMLGIADQKAVGASYGNPLVFLFLGGFLIAAAMQRWGLHRRIALSIVKVVGTSPSGIIAGFMLATAFLSMWISNTATTVMMYAVAISIVEFMASRTDDRALARRFGIALLLGVAYSASIGGVGTLIGTPPNTLLASFLNDSYGIRIDFGTWMLVGIPLVVIMLPLTWLLLCRVVFPVRGLDLSGAGGLIKQELDALGPMSKGEKIVMVVFLTTAALWMTRKFLVDITGLPISDTSIALASATVLFMLPASIEKGHFTVEWSAAKMVPWGVLLLFGGGLALAAAFKSTGLAEAIGEGVGGLSGIAIGWIVLATIAAIIFLTEITSNTATTATFLPIMGAVAVGLGQSPMVLAVPVALSASMAFMMPVATPPNAIVFSYEEMQIADMMKAGFWLNLLTIALVYLAMWTLVPLVFELSL</sequence>
<feature type="transmembrane region" description="Helical" evidence="6">
    <location>
        <begin position="96"/>
        <end position="114"/>
    </location>
</feature>
<feature type="transmembrane region" description="Helical" evidence="6">
    <location>
        <begin position="152"/>
        <end position="174"/>
    </location>
</feature>
<feature type="transmembrane region" description="Helical" evidence="6">
    <location>
        <begin position="52"/>
        <end position="76"/>
    </location>
</feature>
<dbReference type="InterPro" id="IPR031312">
    <property type="entry name" value="Na/sul_symport_CS"/>
</dbReference>
<dbReference type="OrthoDB" id="9766267at2"/>
<keyword evidence="3 6" id="KW-0812">Transmembrane</keyword>
<keyword evidence="8" id="KW-1185">Reference proteome</keyword>
<accession>A0A1I4LKJ1</accession>
<dbReference type="NCBIfam" id="TIGR00785">
    <property type="entry name" value="dass"/>
    <property type="match status" value="1"/>
</dbReference>
<keyword evidence="2" id="KW-0813">Transport</keyword>
<dbReference type="STRING" id="488535.SAMN04487963_0527"/>
<feature type="transmembrane region" description="Helical" evidence="6">
    <location>
        <begin position="316"/>
        <end position="334"/>
    </location>
</feature>
<feature type="transmembrane region" description="Helical" evidence="6">
    <location>
        <begin position="126"/>
        <end position="146"/>
    </location>
</feature>
<evidence type="ECO:0000256" key="4">
    <source>
        <dbReference type="ARBA" id="ARBA00022989"/>
    </source>
</evidence>